<dbReference type="EC" id="3.5.1.23" evidence="3"/>
<keyword evidence="3" id="KW-0746">Sphingolipid metabolism</keyword>
<sequence length="689" mass="76815">MKYQRNGLLFCLYLFFILLSSTSWSYESNYLIGRGIHDITGPAAEVGLMGYANTKQKSSGIHTRQWARAFIIIDGMSGQRVVFVNVDAGSVFQAVTQGVMRALDAKFGSLYTDDNVILSATHTHSAVGGQSHYGLYDITILGFIEQAYQAQVEGIVAAIEKAHNDVKPGYILINKGDLSNASYNRSIEAYNNNPLLERLYYAGSIQSEMTVLKFMHQQSNQVPQEIGMINWFATHPNAMGRELTVLSSDNKGYAAYLFERVLKGSDYQSNDNFVAAFAINNAGDMSPNLNSDEEGRGPTNDRFKNVEIIGERQYQAALTLYDNATEQLIGSIEYQQQFVDLSNTLVAADFTHTEMKHTCVAGLGESFAAGTEDGRGPSFFEEGSTEANPFFQFISGMIVEPSEEDIACHENKALLLAVGKTTPYPWSPEVLPLSIQKLGQLAILAVPAELTIMAGRRLMKTVESTLGEQLQYSVIAGLSNAYSGYVATKEEYDLQHYEGGSTHFGPWTLSAYQQSFYQLATRMLPVGEEPAVILAPIPFPVVEPIPRDLTGETINFQTGVVHDQAPIFKRIGELVDDTEDFYQKGEHVVARFWSGHPKNNLRTQRTFMEVQFWNDDHWQVIATDNDWSTLYEWDRIDGVWGTSQVTLTWHIPPHAATGYYRLVHFGDEKKPITGEIKAYSGSSRVFFVD</sequence>
<protein>
    <recommendedName>
        <fullName evidence="3">Neutral ceramidase</fullName>
        <ecNumber evidence="3">3.5.1.23</ecNumber>
    </recommendedName>
</protein>
<dbReference type="PANTHER" id="PTHR12670:SF1">
    <property type="entry name" value="NEUTRAL CERAMIDASE"/>
    <property type="match status" value="1"/>
</dbReference>
<keyword evidence="7" id="KW-1185">Reference proteome</keyword>
<dbReference type="PANTHER" id="PTHR12670">
    <property type="entry name" value="CERAMIDASE"/>
    <property type="match status" value="1"/>
</dbReference>
<dbReference type="Pfam" id="PF04734">
    <property type="entry name" value="Ceramidase_alk"/>
    <property type="match status" value="1"/>
</dbReference>
<dbReference type="InterPro" id="IPR031329">
    <property type="entry name" value="NEUT/ALK_ceramidase_N"/>
</dbReference>
<dbReference type="Gene3D" id="2.60.40.2300">
    <property type="entry name" value="Neutral/alkaline non-lysosomal ceramidase, C-terminal domain"/>
    <property type="match status" value="1"/>
</dbReference>
<reference evidence="6 7" key="1">
    <citation type="submission" date="2022-01" db="EMBL/GenBank/DDBJ databases">
        <title>Whole genome-based taxonomy of the Shewanellaceae.</title>
        <authorList>
            <person name="Martin-Rodriguez A.J."/>
        </authorList>
    </citation>
    <scope>NUCLEOTIDE SEQUENCE [LARGE SCALE GENOMIC DNA]</scope>
    <source>
        <strain evidence="6 7">DSM 17177</strain>
    </source>
</reference>
<proteinExistence type="inferred from homology"/>
<feature type="domain" description="Neutral/alkaline non-lysosomal ceramidase N-terminal" evidence="4">
    <location>
        <begin position="30"/>
        <end position="514"/>
    </location>
</feature>
<organism evidence="6 7">
    <name type="scientific">Shewanella surugensis</name>
    <dbReference type="NCBI Taxonomy" id="212020"/>
    <lineage>
        <taxon>Bacteria</taxon>
        <taxon>Pseudomonadati</taxon>
        <taxon>Pseudomonadota</taxon>
        <taxon>Gammaproteobacteria</taxon>
        <taxon>Alteromonadales</taxon>
        <taxon>Shewanellaceae</taxon>
        <taxon>Shewanella</taxon>
    </lineage>
</organism>
<evidence type="ECO:0000313" key="6">
    <source>
        <dbReference type="EMBL" id="MCL1123624.1"/>
    </source>
</evidence>
<evidence type="ECO:0000256" key="3">
    <source>
        <dbReference type="RuleBase" id="RU366019"/>
    </source>
</evidence>
<dbReference type="Pfam" id="PF17048">
    <property type="entry name" value="Ceramidse_alk_C"/>
    <property type="match status" value="1"/>
</dbReference>
<evidence type="ECO:0000259" key="4">
    <source>
        <dbReference type="Pfam" id="PF04734"/>
    </source>
</evidence>
<dbReference type="InterPro" id="IPR038445">
    <property type="entry name" value="NCDase_C_sf"/>
</dbReference>
<comment type="similarity">
    <text evidence="1 3">Belongs to the neutral ceramidase family.</text>
</comment>
<feature type="domain" description="Neutral/alkaline non-lysosomal ceramidase C-terminal" evidence="5">
    <location>
        <begin position="543"/>
        <end position="688"/>
    </location>
</feature>
<dbReference type="RefSeq" id="WP_248938910.1">
    <property type="nucleotide sequence ID" value="NZ_JAKIKS010000009.1"/>
</dbReference>
<comment type="catalytic activity">
    <reaction evidence="3">
        <text>an N-acylsphing-4-enine + H2O = sphing-4-enine + a fatty acid</text>
        <dbReference type="Rhea" id="RHEA:20856"/>
        <dbReference type="ChEBI" id="CHEBI:15377"/>
        <dbReference type="ChEBI" id="CHEBI:28868"/>
        <dbReference type="ChEBI" id="CHEBI:52639"/>
        <dbReference type="ChEBI" id="CHEBI:57756"/>
        <dbReference type="EC" id="3.5.1.23"/>
    </reaction>
</comment>
<keyword evidence="3" id="KW-0443">Lipid metabolism</keyword>
<dbReference type="InterPro" id="IPR006823">
    <property type="entry name" value="Ceramidase_alk"/>
</dbReference>
<accession>A0ABT0L7T2</accession>
<dbReference type="Proteomes" id="UP001203423">
    <property type="component" value="Unassembled WGS sequence"/>
</dbReference>
<comment type="caution">
    <text evidence="6">The sequence shown here is derived from an EMBL/GenBank/DDBJ whole genome shotgun (WGS) entry which is preliminary data.</text>
</comment>
<gene>
    <name evidence="6" type="ORF">L2764_03775</name>
</gene>
<evidence type="ECO:0000259" key="5">
    <source>
        <dbReference type="Pfam" id="PF17048"/>
    </source>
</evidence>
<keyword evidence="2 3" id="KW-0378">Hydrolase</keyword>
<evidence type="ECO:0000256" key="1">
    <source>
        <dbReference type="ARBA" id="ARBA00009835"/>
    </source>
</evidence>
<name>A0ABT0L7T2_9GAMM</name>
<dbReference type="EMBL" id="JAKIKS010000009">
    <property type="protein sequence ID" value="MCL1123624.1"/>
    <property type="molecule type" value="Genomic_DNA"/>
</dbReference>
<dbReference type="InterPro" id="IPR031331">
    <property type="entry name" value="NEUT/ALK_ceramidase_C"/>
</dbReference>
<evidence type="ECO:0000256" key="2">
    <source>
        <dbReference type="ARBA" id="ARBA00022801"/>
    </source>
</evidence>
<evidence type="ECO:0000313" key="7">
    <source>
        <dbReference type="Proteomes" id="UP001203423"/>
    </source>
</evidence>